<reference evidence="1 2" key="1">
    <citation type="submission" date="2016-10" db="EMBL/GenBank/DDBJ databases">
        <authorList>
            <person name="Varghese N."/>
            <person name="Submissions S."/>
        </authorList>
    </citation>
    <scope>NUCLEOTIDE SEQUENCE [LARGE SCALE GENOMIC DNA]</scope>
    <source>
        <strain evidence="1 2">DSM 21822</strain>
    </source>
</reference>
<gene>
    <name evidence="1" type="ORF">SAMN04488498_12269</name>
</gene>
<organism evidence="1 2">
    <name type="scientific">Neomesorhizobium albiziae</name>
    <dbReference type="NCBI Taxonomy" id="335020"/>
    <lineage>
        <taxon>Bacteria</taxon>
        <taxon>Pseudomonadati</taxon>
        <taxon>Pseudomonadota</taxon>
        <taxon>Alphaproteobacteria</taxon>
        <taxon>Hyphomicrobiales</taxon>
        <taxon>Phyllobacteriaceae</taxon>
        <taxon>Neomesorhizobium</taxon>
    </lineage>
</organism>
<evidence type="ECO:0000313" key="1">
    <source>
        <dbReference type="EMBL" id="SFL00571.1"/>
    </source>
</evidence>
<proteinExistence type="predicted"/>
<sequence>MIIAGCADRSLTLLLDAIARKQGCKLVDEPGPLAFDRCKAPYGELANLLRAKRQ</sequence>
<keyword evidence="2" id="KW-1185">Reference proteome</keyword>
<accession>A0A1I4E8Q4</accession>
<dbReference type="RefSeq" id="WP_188130547.1">
    <property type="nucleotide sequence ID" value="NZ_BSPE01000036.1"/>
</dbReference>
<dbReference type="EMBL" id="FOSL01000022">
    <property type="protein sequence ID" value="SFL00571.1"/>
    <property type="molecule type" value="Genomic_DNA"/>
</dbReference>
<dbReference type="Proteomes" id="UP000323300">
    <property type="component" value="Unassembled WGS sequence"/>
</dbReference>
<name>A0A1I4E8Q4_9HYPH</name>
<evidence type="ECO:0000313" key="2">
    <source>
        <dbReference type="Proteomes" id="UP000323300"/>
    </source>
</evidence>
<protein>
    <submittedName>
        <fullName evidence="1">Uncharacterized protein</fullName>
    </submittedName>
</protein>
<dbReference type="AlphaFoldDB" id="A0A1I4E8Q4"/>